<keyword evidence="3" id="KW-0133">Cell shape</keyword>
<feature type="transmembrane region" description="Helical" evidence="7">
    <location>
        <begin position="174"/>
        <end position="198"/>
    </location>
</feature>
<evidence type="ECO:0000256" key="2">
    <source>
        <dbReference type="ARBA" id="ARBA00022692"/>
    </source>
</evidence>
<accession>A0A4V2KR06</accession>
<dbReference type="GO" id="GO:0032153">
    <property type="term" value="C:cell division site"/>
    <property type="evidence" value="ECO:0007669"/>
    <property type="project" value="TreeGrafter"/>
</dbReference>
<keyword evidence="5 7" id="KW-0472">Membrane</keyword>
<dbReference type="GO" id="GO:0015648">
    <property type="term" value="F:lipid-linked peptidoglycan transporter activity"/>
    <property type="evidence" value="ECO:0007669"/>
    <property type="project" value="TreeGrafter"/>
</dbReference>
<dbReference type="PANTHER" id="PTHR30474">
    <property type="entry name" value="CELL CYCLE PROTEIN"/>
    <property type="match status" value="1"/>
</dbReference>
<dbReference type="EMBL" id="SJDT01000005">
    <property type="protein sequence ID" value="TBW21047.1"/>
    <property type="molecule type" value="Genomic_DNA"/>
</dbReference>
<dbReference type="OrthoDB" id="9812661at2"/>
<keyword evidence="2 7" id="KW-0812">Transmembrane</keyword>
<dbReference type="Proteomes" id="UP000293036">
    <property type="component" value="Unassembled WGS sequence"/>
</dbReference>
<evidence type="ECO:0000313" key="9">
    <source>
        <dbReference type="Proteomes" id="UP000293036"/>
    </source>
</evidence>
<evidence type="ECO:0000256" key="3">
    <source>
        <dbReference type="ARBA" id="ARBA00022960"/>
    </source>
</evidence>
<evidence type="ECO:0000256" key="4">
    <source>
        <dbReference type="ARBA" id="ARBA00022989"/>
    </source>
</evidence>
<evidence type="ECO:0000256" key="6">
    <source>
        <dbReference type="SAM" id="MobiDB-lite"/>
    </source>
</evidence>
<dbReference type="RefSeq" id="WP_131281705.1">
    <property type="nucleotide sequence ID" value="NZ_JBHSLR010000002.1"/>
</dbReference>
<sequence>MSVISQRPARTGRIQEFGLLVLAFSLGLIAWILVTIGVSPSANIQAIPDNFVFVAVLLGAVVFGAHFLIRKTAPWADPVLFPTAVALNGLGLVMIHRIDTTLVKTSGRTEVGSQLILSIVGVALMLGAIMIIRDHRKLRKYTYISLLAGITLLLLPMLPVIGKQINGARLWIRVAGFSFQPAELAKIAFVIFFAGYLISQRDNLALAGKKIFGIQLPQLRHFAPILVAWAASLAILALEKDFGTALLFFGLFVAVLYVATERVSWLIIGGILSTAGIYVIVQLMPHIQARFTVWLHALDGEVYDQAYGSYQLVQGLFGMASGGLFGTGWGNGYPTKSYASNSDFIIPSFGEELGMIGLLAILGLYLILVFRAFSTGIHLRDGFGKLLAAGFGFAIALQCFVVVGGVTRVIPLTGLAMPFLALGGSALLANWIIIGVLIRMSDDARRPVTPVSTPLSAIDTANLRELIGDDALTPSGESNSSTDSRSGATDTDAPASSETRNGSNAQIDDEDDGNSQLTEVVRL</sequence>
<feature type="compositionally biased region" description="Polar residues" evidence="6">
    <location>
        <begin position="514"/>
        <end position="523"/>
    </location>
</feature>
<reference evidence="8 9" key="1">
    <citation type="submission" date="2019-02" db="EMBL/GenBank/DDBJ databases">
        <title>Arcanobacterium bovis sp. nov., isolated from the milk of a cow with mastitis.</title>
        <authorList>
            <person name="Sammra O."/>
            <person name="Foster G."/>
            <person name="Hassan A."/>
            <person name="Alssahen M."/>
            <person name="Laemmler C."/>
            <person name="Borowiak M."/>
            <person name="Malorny B."/>
            <person name="Abdulmawjood A."/>
        </authorList>
    </citation>
    <scope>NUCLEOTIDE SEQUENCE [LARGE SCALE GENOMIC DNA]</scope>
    <source>
        <strain evidence="8 9">C605018/01/1</strain>
    </source>
</reference>
<dbReference type="GO" id="GO:0008360">
    <property type="term" value="P:regulation of cell shape"/>
    <property type="evidence" value="ECO:0007669"/>
    <property type="project" value="UniProtKB-KW"/>
</dbReference>
<comment type="caution">
    <text evidence="8">The sequence shown here is derived from an EMBL/GenBank/DDBJ whole genome shotgun (WGS) entry which is preliminary data.</text>
</comment>
<keyword evidence="4 7" id="KW-1133">Transmembrane helix</keyword>
<feature type="transmembrane region" description="Helical" evidence="7">
    <location>
        <begin position="386"/>
        <end position="410"/>
    </location>
</feature>
<name>A0A4V2KR06_9ACTO</name>
<feature type="region of interest" description="Disordered" evidence="6">
    <location>
        <begin position="469"/>
        <end position="523"/>
    </location>
</feature>
<feature type="transmembrane region" description="Helical" evidence="7">
    <location>
        <begin position="416"/>
        <end position="438"/>
    </location>
</feature>
<feature type="transmembrane region" description="Helical" evidence="7">
    <location>
        <begin position="17"/>
        <end position="39"/>
    </location>
</feature>
<gene>
    <name evidence="8" type="ORF">EZJ44_07010</name>
</gene>
<protein>
    <submittedName>
        <fullName evidence="8">FtsW/RodA/SpoVE family cell cycle protein</fullName>
    </submittedName>
</protein>
<dbReference type="Pfam" id="PF01098">
    <property type="entry name" value="FTSW_RODA_SPOVE"/>
    <property type="match status" value="1"/>
</dbReference>
<feature type="transmembrane region" description="Helical" evidence="7">
    <location>
        <begin position="144"/>
        <end position="162"/>
    </location>
</feature>
<dbReference type="AlphaFoldDB" id="A0A4V2KR06"/>
<feature type="transmembrane region" description="Helical" evidence="7">
    <location>
        <begin position="51"/>
        <end position="69"/>
    </location>
</feature>
<organism evidence="8 9">
    <name type="scientific">Arcanobacterium bovis</name>
    <dbReference type="NCBI Taxonomy" id="2529275"/>
    <lineage>
        <taxon>Bacteria</taxon>
        <taxon>Bacillati</taxon>
        <taxon>Actinomycetota</taxon>
        <taxon>Actinomycetes</taxon>
        <taxon>Actinomycetales</taxon>
        <taxon>Actinomycetaceae</taxon>
        <taxon>Arcanobacterium</taxon>
    </lineage>
</organism>
<feature type="transmembrane region" description="Helical" evidence="7">
    <location>
        <begin position="266"/>
        <end position="284"/>
    </location>
</feature>
<evidence type="ECO:0000313" key="8">
    <source>
        <dbReference type="EMBL" id="TBW21047.1"/>
    </source>
</evidence>
<feature type="transmembrane region" description="Helical" evidence="7">
    <location>
        <begin position="353"/>
        <end position="374"/>
    </location>
</feature>
<dbReference type="GO" id="GO:0051301">
    <property type="term" value="P:cell division"/>
    <property type="evidence" value="ECO:0007669"/>
    <property type="project" value="InterPro"/>
</dbReference>
<dbReference type="GO" id="GO:0005886">
    <property type="term" value="C:plasma membrane"/>
    <property type="evidence" value="ECO:0007669"/>
    <property type="project" value="TreeGrafter"/>
</dbReference>
<proteinExistence type="predicted"/>
<feature type="transmembrane region" description="Helical" evidence="7">
    <location>
        <begin position="76"/>
        <end position="95"/>
    </location>
</feature>
<dbReference type="PANTHER" id="PTHR30474:SF3">
    <property type="entry name" value="PEPTIDOGLYCAN GLYCOSYLTRANSFERASE RODA"/>
    <property type="match status" value="1"/>
</dbReference>
<evidence type="ECO:0000256" key="5">
    <source>
        <dbReference type="ARBA" id="ARBA00023136"/>
    </source>
</evidence>
<feature type="compositionally biased region" description="Polar residues" evidence="6">
    <location>
        <begin position="475"/>
        <end position="506"/>
    </location>
</feature>
<feature type="transmembrane region" description="Helical" evidence="7">
    <location>
        <begin position="219"/>
        <end position="236"/>
    </location>
</feature>
<feature type="transmembrane region" description="Helical" evidence="7">
    <location>
        <begin position="242"/>
        <end position="259"/>
    </location>
</feature>
<dbReference type="InterPro" id="IPR001182">
    <property type="entry name" value="FtsW/RodA"/>
</dbReference>
<keyword evidence="9" id="KW-1185">Reference proteome</keyword>
<evidence type="ECO:0000256" key="7">
    <source>
        <dbReference type="SAM" id="Phobius"/>
    </source>
</evidence>
<feature type="transmembrane region" description="Helical" evidence="7">
    <location>
        <begin position="115"/>
        <end position="132"/>
    </location>
</feature>
<evidence type="ECO:0000256" key="1">
    <source>
        <dbReference type="ARBA" id="ARBA00004141"/>
    </source>
</evidence>
<comment type="subcellular location">
    <subcellularLocation>
        <location evidence="1">Membrane</location>
        <topology evidence="1">Multi-pass membrane protein</topology>
    </subcellularLocation>
</comment>